<dbReference type="Proteomes" id="UP000001623">
    <property type="component" value="Chromosome"/>
</dbReference>
<dbReference type="HOGENOM" id="CLU_1413705_0_0_5"/>
<proteinExistence type="predicted"/>
<evidence type="ECO:0000313" key="2">
    <source>
        <dbReference type="EMBL" id="AEH87121.1"/>
    </source>
</evidence>
<organism evidence="2 3">
    <name type="scientific">Mesorhizobium opportunistum (strain LMG 24607 / HAMBI 3007 / WSM2075)</name>
    <dbReference type="NCBI Taxonomy" id="536019"/>
    <lineage>
        <taxon>Bacteria</taxon>
        <taxon>Pseudomonadati</taxon>
        <taxon>Pseudomonadota</taxon>
        <taxon>Alphaproteobacteria</taxon>
        <taxon>Hyphomicrobiales</taxon>
        <taxon>Phyllobacteriaceae</taxon>
        <taxon>Mesorhizobium</taxon>
    </lineage>
</organism>
<name>F7Y205_MESOW</name>
<evidence type="ECO:0000256" key="1">
    <source>
        <dbReference type="SAM" id="MobiDB-lite"/>
    </source>
</evidence>
<gene>
    <name evidence="2" type="ordered locus">Mesop_2652</name>
</gene>
<dbReference type="AlphaFoldDB" id="F7Y205"/>
<protein>
    <submittedName>
        <fullName evidence="2">Uncharacterized protein</fullName>
    </submittedName>
</protein>
<reference evidence="2 3" key="1">
    <citation type="submission" date="2010-10" db="EMBL/GenBank/DDBJ databases">
        <title>Complete sequence of Mesorhizobium opportunistum WSM2075.</title>
        <authorList>
            <consortium name="US DOE Joint Genome Institute"/>
            <person name="Lucas S."/>
            <person name="Copeland A."/>
            <person name="Lapidus A."/>
            <person name="Cheng J.-F."/>
            <person name="Bruce D."/>
            <person name="Goodwin L."/>
            <person name="Pitluck S."/>
            <person name="Chertkov O."/>
            <person name="Misra M."/>
            <person name="Detter J.C."/>
            <person name="Han C."/>
            <person name="Tapia R."/>
            <person name="Land M."/>
            <person name="Hauser L."/>
            <person name="Kyrpides N."/>
            <person name="Ovchinnikova G."/>
            <person name="Mavrommatis K.M."/>
            <person name="Tiwari R.P."/>
            <person name="Howieson J.G."/>
            <person name="O'Hara G.W."/>
            <person name="Nandasena K.G."/>
            <person name="Woyke T."/>
        </authorList>
    </citation>
    <scope>NUCLEOTIDE SEQUENCE [LARGE SCALE GENOMIC DNA]</scope>
    <source>
        <strain evidence="3">LMG 24607 / HAMBI 3007 / WSM2075</strain>
    </source>
</reference>
<accession>F7Y205</accession>
<feature type="region of interest" description="Disordered" evidence="1">
    <location>
        <begin position="52"/>
        <end position="75"/>
    </location>
</feature>
<dbReference type="KEGG" id="mop:Mesop_2652"/>
<sequence length="192" mass="21018">MIPTWKLASVLHKGSMATARRQSQAPGSNPRQNQLCLFANGPVSLYSQMLINDGSRYRRPPSTPKHRDRRASANQALQPRFADAHSGFDGKDVCHSNGNRSRPRSHCRKTLRCLSRDAMKCDPRAFRLPSDVPAPGVAVVIKVGRKLLVLGLLLAISGCQSGHRYRSGPKPHVSHAGRTCSPSGFGQMAHCF</sequence>
<evidence type="ECO:0000313" key="3">
    <source>
        <dbReference type="Proteomes" id="UP000001623"/>
    </source>
</evidence>
<dbReference type="EMBL" id="CP002279">
    <property type="protein sequence ID" value="AEH87121.1"/>
    <property type="molecule type" value="Genomic_DNA"/>
</dbReference>